<accession>A0A2S6NPH6</accession>
<dbReference type="InterPro" id="IPR025399">
    <property type="entry name" value="DUF4372"/>
</dbReference>
<dbReference type="Proteomes" id="UP000239724">
    <property type="component" value="Unassembled WGS sequence"/>
</dbReference>
<reference evidence="3 4" key="1">
    <citation type="journal article" date="2018" name="Arch. Microbiol.">
        <title>New insights into the metabolic potential of the phototrophic purple bacterium Rhodopila globiformis DSM 161(T) from its draft genome sequence and evidence for a vanadium-dependent nitrogenase.</title>
        <authorList>
            <person name="Imhoff J.F."/>
            <person name="Rahn T."/>
            <person name="Kunzel S."/>
            <person name="Neulinger S.C."/>
        </authorList>
    </citation>
    <scope>NUCLEOTIDE SEQUENCE [LARGE SCALE GENOMIC DNA]</scope>
    <source>
        <strain evidence="3 4">DSM 161</strain>
    </source>
</reference>
<dbReference type="EMBL" id="NHRY01000001">
    <property type="protein sequence ID" value="PPQ40879.1"/>
    <property type="molecule type" value="Genomic_DNA"/>
</dbReference>
<evidence type="ECO:0000256" key="1">
    <source>
        <dbReference type="SAM" id="MobiDB-lite"/>
    </source>
</evidence>
<sequence>MPHQTTVFEQIVEQFSWNRFDHHVRAHGADDNQRGFTSRQHFLALLAGTLSGQQGLRPLIATLAPDSEALRQLGGVAPSRSTLADASHDRPAGLGVSSIGASRVGLGCNSAAESLINKRLPDSSSPGSSMHRQSALERLTDASTCLARRPVGADQGPFAGPSGVRWRDRCEQ</sequence>
<proteinExistence type="predicted"/>
<evidence type="ECO:0000313" key="4">
    <source>
        <dbReference type="Proteomes" id="UP000239724"/>
    </source>
</evidence>
<gene>
    <name evidence="3" type="ORF">CCS01_00010</name>
</gene>
<dbReference type="AlphaFoldDB" id="A0A2S6NPH6"/>
<feature type="domain" description="DUF4372" evidence="2">
    <location>
        <begin position="3"/>
        <end position="74"/>
    </location>
</feature>
<feature type="region of interest" description="Disordered" evidence="1">
    <location>
        <begin position="118"/>
        <end position="172"/>
    </location>
</feature>
<evidence type="ECO:0000313" key="3">
    <source>
        <dbReference type="EMBL" id="PPQ40879.1"/>
    </source>
</evidence>
<feature type="non-terminal residue" evidence="3">
    <location>
        <position position="172"/>
    </location>
</feature>
<evidence type="ECO:0000259" key="2">
    <source>
        <dbReference type="Pfam" id="PF14294"/>
    </source>
</evidence>
<comment type="caution">
    <text evidence="3">The sequence shown here is derived from an EMBL/GenBank/DDBJ whole genome shotgun (WGS) entry which is preliminary data.</text>
</comment>
<dbReference type="Pfam" id="PF14294">
    <property type="entry name" value="DUF4372"/>
    <property type="match status" value="1"/>
</dbReference>
<name>A0A2S6NPH6_RHOGL</name>
<keyword evidence="4" id="KW-1185">Reference proteome</keyword>
<protein>
    <recommendedName>
        <fullName evidence="2">DUF4372 domain-containing protein</fullName>
    </recommendedName>
</protein>
<organism evidence="3 4">
    <name type="scientific">Rhodopila globiformis</name>
    <name type="common">Rhodopseudomonas globiformis</name>
    <dbReference type="NCBI Taxonomy" id="1071"/>
    <lineage>
        <taxon>Bacteria</taxon>
        <taxon>Pseudomonadati</taxon>
        <taxon>Pseudomonadota</taxon>
        <taxon>Alphaproteobacteria</taxon>
        <taxon>Acetobacterales</taxon>
        <taxon>Acetobacteraceae</taxon>
        <taxon>Rhodopila</taxon>
    </lineage>
</organism>
<feature type="compositionally biased region" description="Polar residues" evidence="1">
    <location>
        <begin position="122"/>
        <end position="132"/>
    </location>
</feature>
<dbReference type="OrthoDB" id="7327264at2"/>